<sequence>MFRNPHSLFRALAIAEAISWTLLIAGLILRATTGWALGVTIGGGIHGFVFLSYGATAILVALNNRWRAWPTVVALVSAVIPYATIPAELWLQRSGRLAAAWRLEPTDDPRDRTWYDRLMRWFLRRPWVLATLIAVALVVLFVVLLIVGPPGG</sequence>
<dbReference type="PANTHER" id="PTHR40077:SF1">
    <property type="entry name" value="MEMBRANE PROTEIN"/>
    <property type="match status" value="1"/>
</dbReference>
<accession>A0ABP9MAC1</accession>
<evidence type="ECO:0000259" key="7">
    <source>
        <dbReference type="Pfam" id="PF12823"/>
    </source>
</evidence>
<evidence type="ECO:0000313" key="9">
    <source>
        <dbReference type="Proteomes" id="UP001501407"/>
    </source>
</evidence>
<keyword evidence="5 6" id="KW-0472">Membrane</keyword>
<comment type="subcellular location">
    <subcellularLocation>
        <location evidence="1">Cell membrane</location>
        <topology evidence="1">Multi-pass membrane protein</topology>
    </subcellularLocation>
</comment>
<evidence type="ECO:0000256" key="5">
    <source>
        <dbReference type="ARBA" id="ARBA00023136"/>
    </source>
</evidence>
<name>A0ABP9MAC1_9MICO</name>
<feature type="transmembrane region" description="Helical" evidence="6">
    <location>
        <begin position="127"/>
        <end position="147"/>
    </location>
</feature>
<dbReference type="Proteomes" id="UP001501407">
    <property type="component" value="Unassembled WGS sequence"/>
</dbReference>
<evidence type="ECO:0000256" key="6">
    <source>
        <dbReference type="SAM" id="Phobius"/>
    </source>
</evidence>
<keyword evidence="4 6" id="KW-1133">Transmembrane helix</keyword>
<evidence type="ECO:0000256" key="3">
    <source>
        <dbReference type="ARBA" id="ARBA00022692"/>
    </source>
</evidence>
<feature type="transmembrane region" description="Helical" evidence="6">
    <location>
        <begin position="35"/>
        <end position="62"/>
    </location>
</feature>
<keyword evidence="9" id="KW-1185">Reference proteome</keyword>
<feature type="domain" description="DUF3817" evidence="7">
    <location>
        <begin position="8"/>
        <end position="93"/>
    </location>
</feature>
<dbReference type="InterPro" id="IPR023845">
    <property type="entry name" value="DUF3817_TM"/>
</dbReference>
<protein>
    <submittedName>
        <fullName evidence="8">DUF3817 domain-containing protein</fullName>
    </submittedName>
</protein>
<dbReference type="PANTHER" id="PTHR40077">
    <property type="entry name" value="MEMBRANE PROTEIN-RELATED"/>
    <property type="match status" value="1"/>
</dbReference>
<keyword evidence="3 6" id="KW-0812">Transmembrane</keyword>
<organism evidence="8 9">
    <name type="scientific">Microbacterium yannicii</name>
    <dbReference type="NCBI Taxonomy" id="671622"/>
    <lineage>
        <taxon>Bacteria</taxon>
        <taxon>Bacillati</taxon>
        <taxon>Actinomycetota</taxon>
        <taxon>Actinomycetes</taxon>
        <taxon>Micrococcales</taxon>
        <taxon>Microbacteriaceae</taxon>
        <taxon>Microbacterium</taxon>
    </lineage>
</organism>
<keyword evidence="2" id="KW-1003">Cell membrane</keyword>
<dbReference type="NCBIfam" id="TIGR03954">
    <property type="entry name" value="integ_memb_HG"/>
    <property type="match status" value="1"/>
</dbReference>
<gene>
    <name evidence="8" type="ORF">GCM10025760_17590</name>
</gene>
<evidence type="ECO:0000256" key="1">
    <source>
        <dbReference type="ARBA" id="ARBA00004651"/>
    </source>
</evidence>
<reference evidence="9" key="1">
    <citation type="journal article" date="2019" name="Int. J. Syst. Evol. Microbiol.">
        <title>The Global Catalogue of Microorganisms (GCM) 10K type strain sequencing project: providing services to taxonomists for standard genome sequencing and annotation.</title>
        <authorList>
            <consortium name="The Broad Institute Genomics Platform"/>
            <consortium name="The Broad Institute Genome Sequencing Center for Infectious Disease"/>
            <person name="Wu L."/>
            <person name="Ma J."/>
        </authorList>
    </citation>
    <scope>NUCLEOTIDE SEQUENCE [LARGE SCALE GENOMIC DNA]</scope>
    <source>
        <strain evidence="9">JCM 18959</strain>
    </source>
</reference>
<dbReference type="Pfam" id="PF12823">
    <property type="entry name" value="DUF3817"/>
    <property type="match status" value="1"/>
</dbReference>
<comment type="caution">
    <text evidence="8">The sequence shown here is derived from an EMBL/GenBank/DDBJ whole genome shotgun (WGS) entry which is preliminary data.</text>
</comment>
<evidence type="ECO:0000256" key="4">
    <source>
        <dbReference type="ARBA" id="ARBA00022989"/>
    </source>
</evidence>
<dbReference type="RefSeq" id="WP_194413502.1">
    <property type="nucleotide sequence ID" value="NZ_BAABKZ010000001.1"/>
</dbReference>
<proteinExistence type="predicted"/>
<feature type="transmembrane region" description="Helical" evidence="6">
    <location>
        <begin position="7"/>
        <end position="29"/>
    </location>
</feature>
<dbReference type="EMBL" id="BAABKZ010000001">
    <property type="protein sequence ID" value="GAA5091040.1"/>
    <property type="molecule type" value="Genomic_DNA"/>
</dbReference>
<evidence type="ECO:0000256" key="2">
    <source>
        <dbReference type="ARBA" id="ARBA00022475"/>
    </source>
</evidence>
<evidence type="ECO:0000313" key="8">
    <source>
        <dbReference type="EMBL" id="GAA5091040.1"/>
    </source>
</evidence>